<comment type="caution">
    <text evidence="1">The sequence shown here is derived from an EMBL/GenBank/DDBJ whole genome shotgun (WGS) entry which is preliminary data.</text>
</comment>
<gene>
    <name evidence="1" type="ORF">S06H3_53760</name>
</gene>
<evidence type="ECO:0008006" key="2">
    <source>
        <dbReference type="Google" id="ProtNLM"/>
    </source>
</evidence>
<organism evidence="1">
    <name type="scientific">marine sediment metagenome</name>
    <dbReference type="NCBI Taxonomy" id="412755"/>
    <lineage>
        <taxon>unclassified sequences</taxon>
        <taxon>metagenomes</taxon>
        <taxon>ecological metagenomes</taxon>
    </lineage>
</organism>
<dbReference type="AlphaFoldDB" id="X1PR01"/>
<dbReference type="PANTHER" id="PTHR10668:SF103">
    <property type="entry name" value="PYRIDINE NUCLEOTIDE-DISULFIDE OXIDOREDUCTASE DOMAIN-CONTAINING PROTEIN 2"/>
    <property type="match status" value="1"/>
</dbReference>
<proteinExistence type="predicted"/>
<feature type="non-terminal residue" evidence="1">
    <location>
        <position position="243"/>
    </location>
</feature>
<feature type="non-terminal residue" evidence="1">
    <location>
        <position position="1"/>
    </location>
</feature>
<dbReference type="PANTHER" id="PTHR10668">
    <property type="entry name" value="PHYTOENE DEHYDROGENASE"/>
    <property type="match status" value="1"/>
</dbReference>
<dbReference type="InterPro" id="IPR036188">
    <property type="entry name" value="FAD/NAD-bd_sf"/>
</dbReference>
<evidence type="ECO:0000313" key="1">
    <source>
        <dbReference type="EMBL" id="GAI58263.1"/>
    </source>
</evidence>
<reference evidence="1" key="1">
    <citation type="journal article" date="2014" name="Front. Microbiol.">
        <title>High frequency of phylogenetically diverse reductive dehalogenase-homologous genes in deep subseafloor sedimentary metagenomes.</title>
        <authorList>
            <person name="Kawai M."/>
            <person name="Futagami T."/>
            <person name="Toyoda A."/>
            <person name="Takaki Y."/>
            <person name="Nishi S."/>
            <person name="Hori S."/>
            <person name="Arai W."/>
            <person name="Tsubouchi T."/>
            <person name="Morono Y."/>
            <person name="Uchiyama I."/>
            <person name="Ito T."/>
            <person name="Fujiyama A."/>
            <person name="Inagaki F."/>
            <person name="Takami H."/>
        </authorList>
    </citation>
    <scope>NUCLEOTIDE SEQUENCE</scope>
    <source>
        <strain evidence="1">Expedition CK06-06</strain>
    </source>
</reference>
<sequence length="243" mass="27519">EYTEKSPKAIVDEYFENEHVKALMLFLGTFWGVPYDQTGLGMLSLLYWDRAANYRLCKGGSHTPAQALNKIIHENGGVVLNQVRPQRIIIKDGAAVGVELPYEEIIEAEKAVISSLAPTQTFLELVGRDNITPEFATKIDSWQWEKHSLLGIHLALEEPPDFAAAKLDPEMNKSFMYVLGYETPEDLINDYDAFERGELTEKVNFYCCFPSVHDPEQAPPGRCVATIHRMAPYNLKDGVEKYY</sequence>
<dbReference type="Gene3D" id="3.90.660.50">
    <property type="match status" value="1"/>
</dbReference>
<accession>X1PR01</accession>
<dbReference type="Gene3D" id="3.50.50.60">
    <property type="entry name" value="FAD/NAD(P)-binding domain"/>
    <property type="match status" value="1"/>
</dbReference>
<name>X1PR01_9ZZZZ</name>
<dbReference type="SUPFAM" id="SSF51905">
    <property type="entry name" value="FAD/NAD(P)-binding domain"/>
    <property type="match status" value="1"/>
</dbReference>
<dbReference type="EMBL" id="BARV01034310">
    <property type="protein sequence ID" value="GAI58263.1"/>
    <property type="molecule type" value="Genomic_DNA"/>
</dbReference>
<protein>
    <recommendedName>
        <fullName evidence="2">Amine oxidase domain-containing protein</fullName>
    </recommendedName>
</protein>